<sequence length="420" mass="45885">MLYVVLLLLCVSGVVCDAFTSVRGVSGDISHRTVGRTPTGAYARSLNITSTSQVFTWYSQTPANESEAESAFIIVHGVDRNANTYFRVLNNAWSHARDEGIGSASNNSIRVAPMFFSTTRDRRAYNTSHLAWADFNAWTAGEASTHPRGSGVSSFSVLDAMVRRFSNRRTYPKMKWITFVAHGGGAQMLQRYAVLGMPNPAPARLSVRYVIGDPSSQLYFTPDRPVAVDTTSCPAWNDYRYGTRRYSSDYAALSNRNAADLFRTYAAREVRYIVGLNDTRTDEGDQTCMAHAVGGPKRRNRNLAYWKYINLLAGTGADLRNLPGTFPMLEGKDPQRNVPASTSAGARRFKGAQLRHTLSVVENAGHSATKIYGSVQGRNALFGEQAKSGGGDVPDLAQELVGYTADAKGASNDVPDESDE</sequence>
<dbReference type="Gene3D" id="3.40.50.1820">
    <property type="entry name" value="alpha/beta hydrolase"/>
    <property type="match status" value="1"/>
</dbReference>
<organism evidence="2 3">
    <name type="scientific">Pseudozyma antarctica</name>
    <name type="common">Yeast</name>
    <name type="synonym">Candida antarctica</name>
    <dbReference type="NCBI Taxonomy" id="84753"/>
    <lineage>
        <taxon>Eukaryota</taxon>
        <taxon>Fungi</taxon>
        <taxon>Dikarya</taxon>
        <taxon>Basidiomycota</taxon>
        <taxon>Ustilaginomycotina</taxon>
        <taxon>Ustilaginomycetes</taxon>
        <taxon>Ustilaginales</taxon>
        <taxon>Ustilaginaceae</taxon>
        <taxon>Moesziomyces</taxon>
    </lineage>
</organism>
<dbReference type="AlphaFoldDB" id="A0A5C3FRG4"/>
<reference evidence="2" key="1">
    <citation type="submission" date="2018-03" db="EMBL/GenBank/DDBJ databases">
        <authorList>
            <person name="Guldener U."/>
        </authorList>
    </citation>
    <scope>NUCLEOTIDE SEQUENCE [LARGE SCALE GENOMIC DNA]</scope>
    <source>
        <strain evidence="2">ATCC34888</strain>
    </source>
</reference>
<dbReference type="PANTHER" id="PTHR35560:SF3">
    <property type="entry name" value="PEPTIDASE S9 PROLYL OLIGOPEPTIDASE CATALYTIC DOMAIN-CONTAINING PROTEIN"/>
    <property type="match status" value="1"/>
</dbReference>
<gene>
    <name evidence="2" type="ORF">PSANT_04091</name>
</gene>
<dbReference type="InterPro" id="IPR029058">
    <property type="entry name" value="AB_hydrolase_fold"/>
</dbReference>
<evidence type="ECO:0000256" key="1">
    <source>
        <dbReference type="SAM" id="SignalP"/>
    </source>
</evidence>
<dbReference type="Proteomes" id="UP000325008">
    <property type="component" value="Unassembled WGS sequence"/>
</dbReference>
<evidence type="ECO:0000313" key="3">
    <source>
        <dbReference type="Proteomes" id="UP000325008"/>
    </source>
</evidence>
<protein>
    <recommendedName>
        <fullName evidence="4">Transmembrane protein</fullName>
    </recommendedName>
</protein>
<dbReference type="OrthoDB" id="5985073at2759"/>
<evidence type="ECO:0008006" key="4">
    <source>
        <dbReference type="Google" id="ProtNLM"/>
    </source>
</evidence>
<dbReference type="EMBL" id="OOIQ01000009">
    <property type="protein sequence ID" value="SPO46405.1"/>
    <property type="molecule type" value="Genomic_DNA"/>
</dbReference>
<feature type="signal peptide" evidence="1">
    <location>
        <begin position="1"/>
        <end position="16"/>
    </location>
</feature>
<evidence type="ECO:0000313" key="2">
    <source>
        <dbReference type="EMBL" id="SPO46405.1"/>
    </source>
</evidence>
<name>A0A5C3FRG4_PSEA2</name>
<accession>A0A5C3FRG4</accession>
<keyword evidence="1" id="KW-0732">Signal</keyword>
<proteinExistence type="predicted"/>
<feature type="chain" id="PRO_5023108212" description="Transmembrane protein" evidence="1">
    <location>
        <begin position="17"/>
        <end position="420"/>
    </location>
</feature>
<dbReference type="PANTHER" id="PTHR35560">
    <property type="entry name" value="BLL0132 PROTEIN"/>
    <property type="match status" value="1"/>
</dbReference>
<keyword evidence="3" id="KW-1185">Reference proteome</keyword>
<comment type="caution">
    <text evidence="2">The sequence shown here is derived from an EMBL/GenBank/DDBJ whole genome shotgun (WGS) entry which is preliminary data.</text>
</comment>